<dbReference type="AlphaFoldDB" id="A0A9D1GD19"/>
<name>A0A9D1GD19_9BACT</name>
<dbReference type="Proteomes" id="UP000886722">
    <property type="component" value="Unassembled WGS sequence"/>
</dbReference>
<dbReference type="Pfam" id="PF11644">
    <property type="entry name" value="DUF3256"/>
    <property type="match status" value="1"/>
</dbReference>
<protein>
    <submittedName>
        <fullName evidence="2">DUF3256 family protein</fullName>
    </submittedName>
</protein>
<comment type="caution">
    <text evidence="2">The sequence shown here is derived from an EMBL/GenBank/DDBJ whole genome shotgun (WGS) entry which is preliminary data.</text>
</comment>
<feature type="signal peptide" evidence="1">
    <location>
        <begin position="1"/>
        <end position="19"/>
    </location>
</feature>
<feature type="chain" id="PRO_5038473623" evidence="1">
    <location>
        <begin position="20"/>
        <end position="207"/>
    </location>
</feature>
<gene>
    <name evidence="2" type="ORF">IAD06_01860</name>
</gene>
<sequence length="207" mass="23066">MQKIILFALLLLSSTTIYAGHTIDAYFISAPAQLIPQLDENRRKDLIDFHNAGVAHHIVNQLGGEVLIDTIDDMQITVKLSSSSSIQIALLPVADTVGVIAVVHTVSLPAQDSRITFYDTRWQPIENGKIFTAPTAKTFLNKSSKKTAQQAADLIDMLPVSYVISGKTLQAREDLKTYLPEEVYERLAPLLRKTPLSYTWNGKRFVR</sequence>
<evidence type="ECO:0000256" key="1">
    <source>
        <dbReference type="SAM" id="SignalP"/>
    </source>
</evidence>
<reference evidence="2" key="2">
    <citation type="journal article" date="2021" name="PeerJ">
        <title>Extensive microbial diversity within the chicken gut microbiome revealed by metagenomics and culture.</title>
        <authorList>
            <person name="Gilroy R."/>
            <person name="Ravi A."/>
            <person name="Getino M."/>
            <person name="Pursley I."/>
            <person name="Horton D.L."/>
            <person name="Alikhan N.F."/>
            <person name="Baker D."/>
            <person name="Gharbi K."/>
            <person name="Hall N."/>
            <person name="Watson M."/>
            <person name="Adriaenssens E.M."/>
            <person name="Foster-Nyarko E."/>
            <person name="Jarju S."/>
            <person name="Secka A."/>
            <person name="Antonio M."/>
            <person name="Oren A."/>
            <person name="Chaudhuri R.R."/>
            <person name="La Ragione R."/>
            <person name="Hildebrand F."/>
            <person name="Pallen M.J."/>
        </authorList>
    </citation>
    <scope>NUCLEOTIDE SEQUENCE</scope>
    <source>
        <strain evidence="2">21143</strain>
    </source>
</reference>
<organism evidence="2 3">
    <name type="scientific">Candidatus Caccoplasma intestinavium</name>
    <dbReference type="NCBI Taxonomy" id="2840716"/>
    <lineage>
        <taxon>Bacteria</taxon>
        <taxon>Pseudomonadati</taxon>
        <taxon>Bacteroidota</taxon>
        <taxon>Bacteroidia</taxon>
        <taxon>Bacteroidales</taxon>
        <taxon>Bacteroidaceae</taxon>
        <taxon>Bacteroidaceae incertae sedis</taxon>
        <taxon>Candidatus Caccoplasma</taxon>
    </lineage>
</organism>
<dbReference type="InterPro" id="IPR021670">
    <property type="entry name" value="DUF3256"/>
</dbReference>
<evidence type="ECO:0000313" key="3">
    <source>
        <dbReference type="Proteomes" id="UP000886722"/>
    </source>
</evidence>
<dbReference type="SUPFAM" id="SSF160925">
    <property type="entry name" value="PG1388-like"/>
    <property type="match status" value="1"/>
</dbReference>
<reference evidence="2" key="1">
    <citation type="submission" date="2020-10" db="EMBL/GenBank/DDBJ databases">
        <authorList>
            <person name="Gilroy R."/>
        </authorList>
    </citation>
    <scope>NUCLEOTIDE SEQUENCE</scope>
    <source>
        <strain evidence="2">21143</strain>
    </source>
</reference>
<proteinExistence type="predicted"/>
<accession>A0A9D1GD19</accession>
<evidence type="ECO:0000313" key="2">
    <source>
        <dbReference type="EMBL" id="HIT38775.1"/>
    </source>
</evidence>
<dbReference type="EMBL" id="DVKT01000011">
    <property type="protein sequence ID" value="HIT38775.1"/>
    <property type="molecule type" value="Genomic_DNA"/>
</dbReference>
<keyword evidence="1" id="KW-0732">Signal</keyword>